<gene>
    <name evidence="2" type="ORF">AFUS01_LOCUS15502</name>
</gene>
<feature type="non-terminal residue" evidence="2">
    <location>
        <position position="1"/>
    </location>
</feature>
<dbReference type="AlphaFoldDB" id="A0A8J2JYU1"/>
<reference evidence="2" key="1">
    <citation type="submission" date="2021-06" db="EMBL/GenBank/DDBJ databases">
        <authorList>
            <person name="Hodson N. C."/>
            <person name="Mongue J. A."/>
            <person name="Jaron S. K."/>
        </authorList>
    </citation>
    <scope>NUCLEOTIDE SEQUENCE</scope>
</reference>
<dbReference type="InterPro" id="IPR005502">
    <property type="entry name" value="Ribosyl_crysJ1"/>
</dbReference>
<feature type="binding site" evidence="1">
    <location>
        <position position="18"/>
    </location>
    <ligand>
        <name>Mg(2+)</name>
        <dbReference type="ChEBI" id="CHEBI:18420"/>
        <label>1</label>
    </ligand>
</feature>
<evidence type="ECO:0000313" key="3">
    <source>
        <dbReference type="Proteomes" id="UP000708208"/>
    </source>
</evidence>
<keyword evidence="3" id="KW-1185">Reference proteome</keyword>
<accession>A0A8J2JYU1</accession>
<dbReference type="OrthoDB" id="410104at2759"/>
<dbReference type="Pfam" id="PF03747">
    <property type="entry name" value="ADP_ribosyl_GH"/>
    <property type="match status" value="1"/>
</dbReference>
<dbReference type="GO" id="GO:0046872">
    <property type="term" value="F:metal ion binding"/>
    <property type="evidence" value="ECO:0007669"/>
    <property type="project" value="UniProtKB-KW"/>
</dbReference>
<proteinExistence type="predicted"/>
<evidence type="ECO:0008006" key="4">
    <source>
        <dbReference type="Google" id="ProtNLM"/>
    </source>
</evidence>
<name>A0A8J2JYU1_9HEXA</name>
<comment type="cofactor">
    <cofactor evidence="1">
        <name>Mg(2+)</name>
        <dbReference type="ChEBI" id="CHEBI:18420"/>
    </cofactor>
    <text evidence="1">Binds 2 magnesium ions per subunit.</text>
</comment>
<dbReference type="EMBL" id="CAJVCH010137616">
    <property type="protein sequence ID" value="CAG7726594.1"/>
    <property type="molecule type" value="Genomic_DNA"/>
</dbReference>
<feature type="binding site" evidence="1">
    <location>
        <position position="21"/>
    </location>
    <ligand>
        <name>Mg(2+)</name>
        <dbReference type="ChEBI" id="CHEBI:18420"/>
        <label>1</label>
    </ligand>
</feature>
<keyword evidence="1" id="KW-0460">Magnesium</keyword>
<sequence>TDNHFERTIELAFALGGDTDTVGAMAGSICGAYVGYEEINVNFATNCEDFEGILGLAVELHKMVLQKS</sequence>
<evidence type="ECO:0000256" key="1">
    <source>
        <dbReference type="PIRSR" id="PIRSR605502-1"/>
    </source>
</evidence>
<feature type="binding site" evidence="1">
    <location>
        <position position="20"/>
    </location>
    <ligand>
        <name>Mg(2+)</name>
        <dbReference type="ChEBI" id="CHEBI:18420"/>
        <label>1</label>
    </ligand>
</feature>
<dbReference type="Proteomes" id="UP000708208">
    <property type="component" value="Unassembled WGS sequence"/>
</dbReference>
<keyword evidence="1" id="KW-0479">Metal-binding</keyword>
<comment type="caution">
    <text evidence="2">The sequence shown here is derived from an EMBL/GenBank/DDBJ whole genome shotgun (WGS) entry which is preliminary data.</text>
</comment>
<organism evidence="2 3">
    <name type="scientific">Allacma fusca</name>
    <dbReference type="NCBI Taxonomy" id="39272"/>
    <lineage>
        <taxon>Eukaryota</taxon>
        <taxon>Metazoa</taxon>
        <taxon>Ecdysozoa</taxon>
        <taxon>Arthropoda</taxon>
        <taxon>Hexapoda</taxon>
        <taxon>Collembola</taxon>
        <taxon>Symphypleona</taxon>
        <taxon>Sminthuridae</taxon>
        <taxon>Allacma</taxon>
    </lineage>
</organism>
<protein>
    <recommendedName>
        <fullName evidence="4">ADP-ribosylglycohydrolase</fullName>
    </recommendedName>
</protein>
<evidence type="ECO:0000313" key="2">
    <source>
        <dbReference type="EMBL" id="CAG7726594.1"/>
    </source>
</evidence>